<evidence type="ECO:0000313" key="2">
    <source>
        <dbReference type="EMBL" id="SJZ36717.1"/>
    </source>
</evidence>
<name>A0A1T4K348_9BACT</name>
<dbReference type="AlphaFoldDB" id="A0A1T4K348"/>
<keyword evidence="3" id="KW-1185">Reference proteome</keyword>
<protein>
    <recommendedName>
        <fullName evidence="4">Lipoprotein</fullName>
    </recommendedName>
</protein>
<reference evidence="3" key="1">
    <citation type="submission" date="2017-02" db="EMBL/GenBank/DDBJ databases">
        <authorList>
            <person name="Varghese N."/>
            <person name="Submissions S."/>
        </authorList>
    </citation>
    <scope>NUCLEOTIDE SEQUENCE [LARGE SCALE GENOMIC DNA]</scope>
    <source>
        <strain evidence="3">ATCC BAA-34</strain>
    </source>
</reference>
<accession>A0A1T4K348</accession>
<feature type="chain" id="PRO_5013159932" description="Lipoprotein" evidence="1">
    <location>
        <begin position="18"/>
        <end position="100"/>
    </location>
</feature>
<proteinExistence type="predicted"/>
<dbReference type="STRING" id="115783.SAMN02745119_00269"/>
<dbReference type="OrthoDB" id="8858657at2"/>
<evidence type="ECO:0000313" key="3">
    <source>
        <dbReference type="Proteomes" id="UP000190102"/>
    </source>
</evidence>
<feature type="signal peptide" evidence="1">
    <location>
        <begin position="1"/>
        <end position="17"/>
    </location>
</feature>
<evidence type="ECO:0008006" key="4">
    <source>
        <dbReference type="Google" id="ProtNLM"/>
    </source>
</evidence>
<dbReference type="PROSITE" id="PS51257">
    <property type="entry name" value="PROKAR_LIPOPROTEIN"/>
    <property type="match status" value="1"/>
</dbReference>
<dbReference type="RefSeq" id="WP_078788574.1">
    <property type="nucleotide sequence ID" value="NZ_FUWR01000001.1"/>
</dbReference>
<evidence type="ECO:0000256" key="1">
    <source>
        <dbReference type="SAM" id="SignalP"/>
    </source>
</evidence>
<sequence length="100" mass="10682">MKAGALIVCGMALLMLAGCGKTKETYEKSFKDSFKTSFVKSCTESAKKGGLKEDQAKAKCDCVGTYLVGKYSSIELTKLSANTESASSKQIFDEAINSCK</sequence>
<keyword evidence="1" id="KW-0732">Signal</keyword>
<organism evidence="2 3">
    <name type="scientific">Trichlorobacter thiogenes</name>
    <dbReference type="NCBI Taxonomy" id="115783"/>
    <lineage>
        <taxon>Bacteria</taxon>
        <taxon>Pseudomonadati</taxon>
        <taxon>Thermodesulfobacteriota</taxon>
        <taxon>Desulfuromonadia</taxon>
        <taxon>Geobacterales</taxon>
        <taxon>Geobacteraceae</taxon>
        <taxon>Trichlorobacter</taxon>
    </lineage>
</organism>
<dbReference type="EMBL" id="FUWR01000001">
    <property type="protein sequence ID" value="SJZ36717.1"/>
    <property type="molecule type" value="Genomic_DNA"/>
</dbReference>
<dbReference type="Proteomes" id="UP000190102">
    <property type="component" value="Unassembled WGS sequence"/>
</dbReference>
<gene>
    <name evidence="2" type="ORF">SAMN02745119_00269</name>
</gene>